<comment type="caution">
    <text evidence="3">The sequence shown here is derived from an EMBL/GenBank/DDBJ whole genome shotgun (WGS) entry which is preliminary data.</text>
</comment>
<evidence type="ECO:0000256" key="1">
    <source>
        <dbReference type="SAM" id="MobiDB-lite"/>
    </source>
</evidence>
<gene>
    <name evidence="3" type="ORF">GSTENG00000187001</name>
</gene>
<proteinExistence type="predicted"/>
<reference evidence="3" key="1">
    <citation type="journal article" date="2004" name="Nature">
        <title>Genome duplication in the teleost fish Tetraodon nigroviridis reveals the early vertebrate proto-karyotype.</title>
        <authorList>
            <person name="Jaillon O."/>
            <person name="Aury J.-M."/>
            <person name="Brunet F."/>
            <person name="Petit J.-L."/>
            <person name="Stange-Thomann N."/>
            <person name="Mauceli E."/>
            <person name="Bouneau L."/>
            <person name="Fischer C."/>
            <person name="Ozouf-Costaz C."/>
            <person name="Bernot A."/>
            <person name="Nicaud S."/>
            <person name="Jaffe D."/>
            <person name="Fisher S."/>
            <person name="Lutfalla G."/>
            <person name="Dossat C."/>
            <person name="Segurens B."/>
            <person name="Dasilva C."/>
            <person name="Salanoubat M."/>
            <person name="Levy M."/>
            <person name="Boudet N."/>
            <person name="Castellano S."/>
            <person name="Anthouard V."/>
            <person name="Jubin C."/>
            <person name="Castelli V."/>
            <person name="Katinka M."/>
            <person name="Vacherie B."/>
            <person name="Biemont C."/>
            <person name="Skalli Z."/>
            <person name="Cattolico L."/>
            <person name="Poulain J."/>
            <person name="De Berardinis V."/>
            <person name="Cruaud C."/>
            <person name="Duprat S."/>
            <person name="Brottier P."/>
            <person name="Coutanceau J.-P."/>
            <person name="Gouzy J."/>
            <person name="Parra G."/>
            <person name="Lardier G."/>
            <person name="Chapple C."/>
            <person name="McKernan K.J."/>
            <person name="McEwan P."/>
            <person name="Bosak S."/>
            <person name="Kellis M."/>
            <person name="Volff J.-N."/>
            <person name="Guigo R."/>
            <person name="Zody M.C."/>
            <person name="Mesirov J."/>
            <person name="Lindblad-Toh K."/>
            <person name="Birren B."/>
            <person name="Nusbaum C."/>
            <person name="Kahn D."/>
            <person name="Robinson-Rechavi M."/>
            <person name="Laudet V."/>
            <person name="Schachter V."/>
            <person name="Quetier F."/>
            <person name="Saurin W."/>
            <person name="Scarpelli C."/>
            <person name="Wincker P."/>
            <person name="Lander E.S."/>
            <person name="Weissenbach J."/>
            <person name="Roest Crollius H."/>
        </authorList>
    </citation>
    <scope>NUCLEOTIDE SEQUENCE [LARGE SCALE GENOMIC DNA]</scope>
</reference>
<feature type="domain" description="Signal-induced proliferation-associated 1-like protein C-terminal" evidence="2">
    <location>
        <begin position="310"/>
        <end position="362"/>
    </location>
</feature>
<feature type="compositionally biased region" description="Polar residues" evidence="1">
    <location>
        <begin position="76"/>
        <end position="85"/>
    </location>
</feature>
<evidence type="ECO:0000313" key="3">
    <source>
        <dbReference type="EMBL" id="CAF87473.1"/>
    </source>
</evidence>
<dbReference type="KEGG" id="tng:GSTEN00000187G001"/>
<dbReference type="EMBL" id="CAAE01002486">
    <property type="protein sequence ID" value="CAF87473.1"/>
    <property type="molecule type" value="Genomic_DNA"/>
</dbReference>
<feature type="compositionally biased region" description="Polar residues" evidence="1">
    <location>
        <begin position="302"/>
        <end position="317"/>
    </location>
</feature>
<feature type="compositionally biased region" description="Low complexity" evidence="1">
    <location>
        <begin position="264"/>
        <end position="274"/>
    </location>
</feature>
<feature type="compositionally biased region" description="Basic and acidic residues" evidence="1">
    <location>
        <begin position="134"/>
        <end position="147"/>
    </location>
</feature>
<feature type="compositionally biased region" description="Polar residues" evidence="1">
    <location>
        <begin position="157"/>
        <end position="171"/>
    </location>
</feature>
<dbReference type="InterPro" id="IPR021818">
    <property type="entry name" value="SIPA1L_C"/>
</dbReference>
<organism evidence="3">
    <name type="scientific">Tetraodon nigroviridis</name>
    <name type="common">Spotted green pufferfish</name>
    <name type="synonym">Chelonodon nigroviridis</name>
    <dbReference type="NCBI Taxonomy" id="99883"/>
    <lineage>
        <taxon>Eukaryota</taxon>
        <taxon>Metazoa</taxon>
        <taxon>Chordata</taxon>
        <taxon>Craniata</taxon>
        <taxon>Vertebrata</taxon>
        <taxon>Euteleostomi</taxon>
        <taxon>Actinopterygii</taxon>
        <taxon>Neopterygii</taxon>
        <taxon>Teleostei</taxon>
        <taxon>Neoteleostei</taxon>
        <taxon>Acanthomorphata</taxon>
        <taxon>Eupercaria</taxon>
        <taxon>Tetraodontiformes</taxon>
        <taxon>Tetradontoidea</taxon>
        <taxon>Tetraodontidae</taxon>
        <taxon>Tetraodon</taxon>
    </lineage>
</organism>
<feature type="region of interest" description="Disordered" evidence="1">
    <location>
        <begin position="55"/>
        <end position="89"/>
    </location>
</feature>
<feature type="region of interest" description="Disordered" evidence="1">
    <location>
        <begin position="114"/>
        <end position="338"/>
    </location>
</feature>
<sequence length="366" mass="39552">MDQVSATLALRAPSGLGHGLQWGVLRLHQSGQHHGALQGRTSLARPGVVNQGAAWRRRAEEDGQAGRPRERVPEQALQSQPSGQSVRPAERLDAPLTALSWCSSGRGSVLQPLQQQHPVQQRLQQPQRRALVRRRGESRRGLRHDSADPDPDALNKGGSNDSGIDSSTPYNNARHGNMPGKNLHGFAGYSGMQELSVGRSGGGGDARRRESSPVVPAAANQNKGYRTRTFPPPGSSADKMDAFKPRAYTPQGYKTPTAEKARPVRAATTTPTSAQLSSSAPKAFYGKSRPTAWLTDDAAPSPSGSTKTHVDANSKNVFGQPRLRASLRDLRSPRRTYKSTIEDDLKKLIIMDSPGDTPQRDPVRTP</sequence>
<name>Q4TI09_TETNG</name>
<dbReference type="OrthoDB" id="2499658at2759"/>
<dbReference type="AlphaFoldDB" id="Q4TI09"/>
<evidence type="ECO:0000259" key="2">
    <source>
        <dbReference type="Pfam" id="PF11881"/>
    </source>
</evidence>
<protein>
    <submittedName>
        <fullName evidence="3">(spotted green pufferfish) hypothetical protein</fullName>
    </submittedName>
</protein>
<feature type="compositionally biased region" description="Low complexity" evidence="1">
    <location>
        <begin position="114"/>
        <end position="129"/>
    </location>
</feature>
<reference evidence="3" key="2">
    <citation type="submission" date="2004-02" db="EMBL/GenBank/DDBJ databases">
        <authorList>
            <consortium name="Genoscope"/>
            <consortium name="Whitehead Institute Centre for Genome Research"/>
        </authorList>
    </citation>
    <scope>NUCLEOTIDE SEQUENCE</scope>
</reference>
<feature type="non-terminal residue" evidence="3">
    <location>
        <position position="1"/>
    </location>
</feature>
<accession>Q4TI09</accession>
<dbReference type="Pfam" id="PF11881">
    <property type="entry name" value="SPAR_C"/>
    <property type="match status" value="1"/>
</dbReference>